<evidence type="ECO:0000313" key="2">
    <source>
        <dbReference type="Proteomes" id="UP000789860"/>
    </source>
</evidence>
<sequence>MSTQKRGSITCHVLDSSRGIPGKNIEVLLEYQETGNGRCSDLVPSDHQISLANYSDEDLKAIYRLTFFTTPYFKSYGQESFYPFVQVVFQIKDLTQHYHVPLLIAPFSYTTYRGS</sequence>
<evidence type="ECO:0000313" key="1">
    <source>
        <dbReference type="EMBL" id="CAG8461523.1"/>
    </source>
</evidence>
<keyword evidence="2" id="KW-1185">Reference proteome</keyword>
<gene>
    <name evidence="1" type="ORF">SCALOS_LOCUS1636</name>
</gene>
<accession>A0ACA9K9Z1</accession>
<reference evidence="1" key="1">
    <citation type="submission" date="2021-06" db="EMBL/GenBank/DDBJ databases">
        <authorList>
            <person name="Kallberg Y."/>
            <person name="Tangrot J."/>
            <person name="Rosling A."/>
        </authorList>
    </citation>
    <scope>NUCLEOTIDE SEQUENCE</scope>
    <source>
        <strain evidence="1">AU212A</strain>
    </source>
</reference>
<dbReference type="EMBL" id="CAJVPM010001191">
    <property type="protein sequence ID" value="CAG8461523.1"/>
    <property type="molecule type" value="Genomic_DNA"/>
</dbReference>
<name>A0ACA9K9Z1_9GLOM</name>
<dbReference type="Proteomes" id="UP000789860">
    <property type="component" value="Unassembled WGS sequence"/>
</dbReference>
<protein>
    <submittedName>
        <fullName evidence="1">6158_t:CDS:1</fullName>
    </submittedName>
</protein>
<proteinExistence type="predicted"/>
<organism evidence="1 2">
    <name type="scientific">Scutellospora calospora</name>
    <dbReference type="NCBI Taxonomy" id="85575"/>
    <lineage>
        <taxon>Eukaryota</taxon>
        <taxon>Fungi</taxon>
        <taxon>Fungi incertae sedis</taxon>
        <taxon>Mucoromycota</taxon>
        <taxon>Glomeromycotina</taxon>
        <taxon>Glomeromycetes</taxon>
        <taxon>Diversisporales</taxon>
        <taxon>Gigasporaceae</taxon>
        <taxon>Scutellospora</taxon>
    </lineage>
</organism>
<comment type="caution">
    <text evidence="1">The sequence shown here is derived from an EMBL/GenBank/DDBJ whole genome shotgun (WGS) entry which is preliminary data.</text>
</comment>